<protein>
    <submittedName>
        <fullName evidence="3">Glyoxylase, beta-lactamase superfamily II</fullName>
    </submittedName>
</protein>
<dbReference type="InterPro" id="IPR036866">
    <property type="entry name" value="RibonucZ/Hydroxyglut_hydro"/>
</dbReference>
<dbReference type="AlphaFoldDB" id="A0A1H6VJR6"/>
<dbReference type="STRING" id="529704.SAMN02927913_2906"/>
<dbReference type="GO" id="GO:0050313">
    <property type="term" value="F:sulfur dioxygenase activity"/>
    <property type="evidence" value="ECO:0007669"/>
    <property type="project" value="InterPro"/>
</dbReference>
<dbReference type="GO" id="GO:0070813">
    <property type="term" value="P:hydrogen sulfide metabolic process"/>
    <property type="evidence" value="ECO:0007669"/>
    <property type="project" value="TreeGrafter"/>
</dbReference>
<dbReference type="PANTHER" id="PTHR43084">
    <property type="entry name" value="PERSULFIDE DIOXYGENASE ETHE1"/>
    <property type="match status" value="1"/>
</dbReference>
<dbReference type="InterPro" id="IPR001279">
    <property type="entry name" value="Metallo-B-lactamas"/>
</dbReference>
<evidence type="ECO:0000313" key="4">
    <source>
        <dbReference type="Proteomes" id="UP000199420"/>
    </source>
</evidence>
<dbReference type="Pfam" id="PF00753">
    <property type="entry name" value="Lactamase_B"/>
    <property type="match status" value="1"/>
</dbReference>
<sequence>MQPHVTPFFQASTSTWSYLVRDPASGEAAVIDAPLDFEPVTGEVGHASAAAILQAADRDGARVRWILETHAHADHLSAAAWLKERTGAPTAIGAGIVQVQETFKQRLGLDGGEPYLDGNAFDRLLQDGDALPLGQLTIQVVATPGHTADSMSYLIGDAVFVGDTLFSPAAGSARCDFPGGDAHALFRSVWRIYRLPATRMYLAHDYPPAGIEPRAEVPVAEQRADNRHIREGVGEADFVAMRQQRDAGLPPPRLLWPALQVNIRGGRLPPPEANGQRYLKLPLQLRPE</sequence>
<gene>
    <name evidence="3" type="ORF">SAMN04487997_2324</name>
</gene>
<dbReference type="EMBL" id="FNYC01000004">
    <property type="protein sequence ID" value="SEJ04899.1"/>
    <property type="molecule type" value="Genomic_DNA"/>
</dbReference>
<dbReference type="PANTHER" id="PTHR43084:SF1">
    <property type="entry name" value="PERSULFIDE DIOXYGENASE ETHE1, MITOCHONDRIAL"/>
    <property type="match status" value="1"/>
</dbReference>
<dbReference type="InterPro" id="IPR051682">
    <property type="entry name" value="Mito_Persulfide_Diox"/>
</dbReference>
<dbReference type="RefSeq" id="WP_091338476.1">
    <property type="nucleotide sequence ID" value="NZ_FNYC01000004.1"/>
</dbReference>
<dbReference type="Proteomes" id="UP000199420">
    <property type="component" value="Unassembled WGS sequence"/>
</dbReference>
<reference evidence="3 4" key="1">
    <citation type="submission" date="2016-10" db="EMBL/GenBank/DDBJ databases">
        <authorList>
            <person name="de Groot N.N."/>
        </authorList>
    </citation>
    <scope>NUCLEOTIDE SEQUENCE [LARGE SCALE GENOMIC DNA]</scope>
    <source>
        <strain evidence="3 4">DSM 26515</strain>
    </source>
</reference>
<proteinExistence type="predicted"/>
<feature type="domain" description="Metallo-beta-lactamase" evidence="2">
    <location>
        <begin position="14"/>
        <end position="204"/>
    </location>
</feature>
<evidence type="ECO:0000256" key="1">
    <source>
        <dbReference type="ARBA" id="ARBA00022723"/>
    </source>
</evidence>
<dbReference type="SMART" id="SM00849">
    <property type="entry name" value="Lactamase_B"/>
    <property type="match status" value="1"/>
</dbReference>
<accession>A0A1H6VJR6</accession>
<dbReference type="SUPFAM" id="SSF56281">
    <property type="entry name" value="Metallo-hydrolase/oxidoreductase"/>
    <property type="match status" value="1"/>
</dbReference>
<organism evidence="3 4">
    <name type="scientific">Frateuria terrea</name>
    <dbReference type="NCBI Taxonomy" id="529704"/>
    <lineage>
        <taxon>Bacteria</taxon>
        <taxon>Pseudomonadati</taxon>
        <taxon>Pseudomonadota</taxon>
        <taxon>Gammaproteobacteria</taxon>
        <taxon>Lysobacterales</taxon>
        <taxon>Rhodanobacteraceae</taxon>
        <taxon>Frateuria</taxon>
    </lineage>
</organism>
<dbReference type="OrthoDB" id="9784009at2"/>
<keyword evidence="4" id="KW-1185">Reference proteome</keyword>
<evidence type="ECO:0000259" key="2">
    <source>
        <dbReference type="SMART" id="SM00849"/>
    </source>
</evidence>
<dbReference type="GO" id="GO:0006749">
    <property type="term" value="P:glutathione metabolic process"/>
    <property type="evidence" value="ECO:0007669"/>
    <property type="project" value="InterPro"/>
</dbReference>
<keyword evidence="1" id="KW-0479">Metal-binding</keyword>
<name>A0A1H6VJR6_9GAMM</name>
<dbReference type="InterPro" id="IPR044528">
    <property type="entry name" value="POD-like_MBL-fold"/>
</dbReference>
<dbReference type="GO" id="GO:0046872">
    <property type="term" value="F:metal ion binding"/>
    <property type="evidence" value="ECO:0007669"/>
    <property type="project" value="UniProtKB-KW"/>
</dbReference>
<dbReference type="CDD" id="cd07724">
    <property type="entry name" value="POD-like_MBL-fold"/>
    <property type="match status" value="1"/>
</dbReference>
<dbReference type="Gene3D" id="3.60.15.10">
    <property type="entry name" value="Ribonuclease Z/Hydroxyacylglutathione hydrolase-like"/>
    <property type="match status" value="1"/>
</dbReference>
<evidence type="ECO:0000313" key="3">
    <source>
        <dbReference type="EMBL" id="SEJ04899.1"/>
    </source>
</evidence>